<dbReference type="OrthoDB" id="9816402at2"/>
<dbReference type="CDD" id="cd00207">
    <property type="entry name" value="fer2"/>
    <property type="match status" value="1"/>
</dbReference>
<dbReference type="RefSeq" id="WP_058283200.1">
    <property type="nucleotide sequence ID" value="NZ_CYUD01000012.1"/>
</dbReference>
<dbReference type="Proteomes" id="UP000051260">
    <property type="component" value="Unassembled WGS sequence"/>
</dbReference>
<dbReference type="Gene3D" id="3.40.50.740">
    <property type="match status" value="1"/>
</dbReference>
<dbReference type="GO" id="GO:0008863">
    <property type="term" value="F:formate dehydrogenase (NAD+) activity"/>
    <property type="evidence" value="ECO:0007669"/>
    <property type="project" value="InterPro"/>
</dbReference>
<dbReference type="InterPro" id="IPR006655">
    <property type="entry name" value="Mopterin_OxRdtase_prok_CS"/>
</dbReference>
<dbReference type="PIRSF" id="PIRSF036643">
    <property type="entry name" value="FDH_alpha"/>
    <property type="match status" value="1"/>
</dbReference>
<dbReference type="Pfam" id="PF01568">
    <property type="entry name" value="Molydop_binding"/>
    <property type="match status" value="1"/>
</dbReference>
<dbReference type="SMART" id="SM00926">
    <property type="entry name" value="Molybdop_Fe4S4"/>
    <property type="match status" value="1"/>
</dbReference>
<dbReference type="InterPro" id="IPR006656">
    <property type="entry name" value="Mopterin_OxRdtase"/>
</dbReference>
<evidence type="ECO:0000256" key="1">
    <source>
        <dbReference type="ARBA" id="ARBA00007023"/>
    </source>
</evidence>
<feature type="domain" description="4Fe-4S ferredoxin-type" evidence="9">
    <location>
        <begin position="188"/>
        <end position="217"/>
    </location>
</feature>
<organism evidence="11 12">
    <name type="scientific">Ruegeria denitrificans</name>
    <dbReference type="NCBI Taxonomy" id="1715692"/>
    <lineage>
        <taxon>Bacteria</taxon>
        <taxon>Pseudomonadati</taxon>
        <taxon>Pseudomonadota</taxon>
        <taxon>Alphaproteobacteria</taxon>
        <taxon>Rhodobacterales</taxon>
        <taxon>Roseobacteraceae</taxon>
        <taxon>Ruegeria</taxon>
    </lineage>
</organism>
<evidence type="ECO:0000256" key="4">
    <source>
        <dbReference type="ARBA" id="ARBA00022737"/>
    </source>
</evidence>
<dbReference type="Pfam" id="PF13510">
    <property type="entry name" value="Fer2_4"/>
    <property type="match status" value="1"/>
</dbReference>
<evidence type="ECO:0000259" key="10">
    <source>
        <dbReference type="PROSITE" id="PS51669"/>
    </source>
</evidence>
<dbReference type="InterPro" id="IPR001041">
    <property type="entry name" value="2Fe-2S_ferredoxin-type"/>
</dbReference>
<dbReference type="PROSITE" id="PS00490">
    <property type="entry name" value="MOLYBDOPTERIN_PROK_2"/>
    <property type="match status" value="1"/>
</dbReference>
<evidence type="ECO:0000259" key="9">
    <source>
        <dbReference type="PROSITE" id="PS51379"/>
    </source>
</evidence>
<dbReference type="SUPFAM" id="SSF54862">
    <property type="entry name" value="4Fe-4S ferredoxins"/>
    <property type="match status" value="1"/>
</dbReference>
<dbReference type="GO" id="GO:0016020">
    <property type="term" value="C:membrane"/>
    <property type="evidence" value="ECO:0007669"/>
    <property type="project" value="TreeGrafter"/>
</dbReference>
<dbReference type="Pfam" id="PF12838">
    <property type="entry name" value="Fer4_7"/>
    <property type="match status" value="1"/>
</dbReference>
<dbReference type="PROSITE" id="PS51085">
    <property type="entry name" value="2FE2S_FER_2"/>
    <property type="match status" value="1"/>
</dbReference>
<name>A0A0P1IWC1_9RHOB</name>
<keyword evidence="3" id="KW-0479">Metal-binding</keyword>
<dbReference type="InterPro" id="IPR006657">
    <property type="entry name" value="MoPterin_dinucl-bd_dom"/>
</dbReference>
<dbReference type="Gene3D" id="3.10.20.740">
    <property type="match status" value="1"/>
</dbReference>
<evidence type="ECO:0000256" key="5">
    <source>
        <dbReference type="ARBA" id="ARBA00023002"/>
    </source>
</evidence>
<dbReference type="Pfam" id="PF00384">
    <property type="entry name" value="Molybdopterin"/>
    <property type="match status" value="1"/>
</dbReference>
<evidence type="ECO:0000256" key="2">
    <source>
        <dbReference type="ARBA" id="ARBA00022485"/>
    </source>
</evidence>
<dbReference type="InterPro" id="IPR006963">
    <property type="entry name" value="Mopterin_OxRdtase_4Fe-4S_dom"/>
</dbReference>
<dbReference type="SUPFAM" id="SSF53706">
    <property type="entry name" value="Formate dehydrogenase/DMSO reductase, domains 1-3"/>
    <property type="match status" value="1"/>
</dbReference>
<evidence type="ECO:0000256" key="7">
    <source>
        <dbReference type="ARBA" id="ARBA00023014"/>
    </source>
</evidence>
<evidence type="ECO:0000256" key="6">
    <source>
        <dbReference type="ARBA" id="ARBA00023004"/>
    </source>
</evidence>
<dbReference type="Gene3D" id="2.20.25.90">
    <property type="entry name" value="ADC-like domains"/>
    <property type="match status" value="1"/>
</dbReference>
<dbReference type="Gene3D" id="3.30.70.20">
    <property type="match status" value="1"/>
</dbReference>
<dbReference type="EC" id="1.1.99.33" evidence="11"/>
<dbReference type="GO" id="GO:1990204">
    <property type="term" value="C:oxidoreductase complex"/>
    <property type="evidence" value="ECO:0007669"/>
    <property type="project" value="UniProtKB-ARBA"/>
</dbReference>
<dbReference type="GO" id="GO:0051539">
    <property type="term" value="F:4 iron, 4 sulfur cluster binding"/>
    <property type="evidence" value="ECO:0007669"/>
    <property type="project" value="UniProtKB-KW"/>
</dbReference>
<dbReference type="InterPro" id="IPR036010">
    <property type="entry name" value="2Fe-2S_ferredoxin-like_sf"/>
</dbReference>
<dbReference type="SUPFAM" id="SSF54292">
    <property type="entry name" value="2Fe-2S ferredoxin-like"/>
    <property type="match status" value="1"/>
</dbReference>
<dbReference type="GO" id="GO:0043546">
    <property type="term" value="F:molybdopterin cofactor binding"/>
    <property type="evidence" value="ECO:0007669"/>
    <property type="project" value="InterPro"/>
</dbReference>
<dbReference type="GO" id="GO:0022904">
    <property type="term" value="P:respiratory electron transport chain"/>
    <property type="evidence" value="ECO:0007669"/>
    <property type="project" value="TreeGrafter"/>
</dbReference>
<dbReference type="GO" id="GO:0003954">
    <property type="term" value="F:NADH dehydrogenase activity"/>
    <property type="evidence" value="ECO:0007669"/>
    <property type="project" value="TreeGrafter"/>
</dbReference>
<comment type="similarity">
    <text evidence="1">In the C-terminal section; belongs to the prokaryotic molybdopterin-containing oxidoreductase family.</text>
</comment>
<dbReference type="InterPro" id="IPR027467">
    <property type="entry name" value="MopterinOxRdtase_cofactor_BS"/>
</dbReference>
<evidence type="ECO:0000256" key="3">
    <source>
        <dbReference type="ARBA" id="ARBA00022723"/>
    </source>
</evidence>
<dbReference type="Gene3D" id="2.40.40.20">
    <property type="match status" value="1"/>
</dbReference>
<evidence type="ECO:0000259" key="8">
    <source>
        <dbReference type="PROSITE" id="PS51085"/>
    </source>
</evidence>
<feature type="domain" description="2Fe-2S ferredoxin-type" evidence="8">
    <location>
        <begin position="8"/>
        <end position="88"/>
    </location>
</feature>
<dbReference type="Pfam" id="PF04879">
    <property type="entry name" value="Molybdop_Fe4S4"/>
    <property type="match status" value="1"/>
</dbReference>
<dbReference type="CDD" id="cd02753">
    <property type="entry name" value="MopB_Formate-Dh-H"/>
    <property type="match status" value="1"/>
</dbReference>
<dbReference type="FunFam" id="3.30.70.20:FF:000035">
    <property type="entry name" value="Iron hydrogenase 1"/>
    <property type="match status" value="1"/>
</dbReference>
<dbReference type="PROSITE" id="PS51379">
    <property type="entry name" value="4FE4S_FER_2"/>
    <property type="match status" value="2"/>
</dbReference>
<keyword evidence="4" id="KW-0677">Repeat</keyword>
<dbReference type="STRING" id="1715692.RUE5091_03537"/>
<dbReference type="InterPro" id="IPR017896">
    <property type="entry name" value="4Fe4S_Fe-S-bd"/>
</dbReference>
<dbReference type="AlphaFoldDB" id="A0A0P1IWC1"/>
<evidence type="ECO:0000313" key="11">
    <source>
        <dbReference type="EMBL" id="CUK12549.1"/>
    </source>
</evidence>
<reference evidence="12" key="1">
    <citation type="submission" date="2015-09" db="EMBL/GenBank/DDBJ databases">
        <authorList>
            <person name="Rodrigo-Torres L."/>
            <person name="Arahal D.R."/>
        </authorList>
    </citation>
    <scope>NUCLEOTIDE SEQUENCE [LARGE SCALE GENOMIC DNA]</scope>
    <source>
        <strain evidence="12">CECT 5091</strain>
    </source>
</reference>
<dbReference type="PANTHER" id="PTHR43105:SF14">
    <property type="entry name" value="FORMATE DEHYDROGENASE H"/>
    <property type="match status" value="1"/>
</dbReference>
<dbReference type="PANTHER" id="PTHR43105">
    <property type="entry name" value="RESPIRATORY NITRATE REDUCTASE"/>
    <property type="match status" value="1"/>
</dbReference>
<dbReference type="GO" id="GO:0046872">
    <property type="term" value="F:metal ion binding"/>
    <property type="evidence" value="ECO:0007669"/>
    <property type="project" value="UniProtKB-KW"/>
</dbReference>
<keyword evidence="5 11" id="KW-0560">Oxidoreductase</keyword>
<dbReference type="NCBIfam" id="TIGR01591">
    <property type="entry name" value="Fdh-alpha"/>
    <property type="match status" value="1"/>
</dbReference>
<accession>A0A0P1IWC1</accession>
<feature type="domain" description="4Fe-4S ferredoxin-type" evidence="9">
    <location>
        <begin position="145"/>
        <end position="175"/>
    </location>
</feature>
<keyword evidence="7" id="KW-0411">Iron-sulfur</keyword>
<dbReference type="CDD" id="cd02790">
    <property type="entry name" value="MopB_CT_Formate-Dh_H"/>
    <property type="match status" value="1"/>
</dbReference>
<dbReference type="Gene3D" id="3.40.228.10">
    <property type="entry name" value="Dimethylsulfoxide Reductase, domain 2"/>
    <property type="match status" value="1"/>
</dbReference>
<keyword evidence="2" id="KW-0004">4Fe-4S</keyword>
<dbReference type="PROSITE" id="PS51669">
    <property type="entry name" value="4FE4S_MOW_BIS_MGD"/>
    <property type="match status" value="1"/>
</dbReference>
<dbReference type="InterPro" id="IPR041924">
    <property type="entry name" value="Formate_Dh-H_N"/>
</dbReference>
<keyword evidence="6" id="KW-0408">Iron</keyword>
<dbReference type="InterPro" id="IPR050123">
    <property type="entry name" value="Prok_molybdopt-oxidoreductase"/>
</dbReference>
<evidence type="ECO:0000313" key="12">
    <source>
        <dbReference type="Proteomes" id="UP000051260"/>
    </source>
</evidence>
<dbReference type="InterPro" id="IPR041925">
    <property type="entry name" value="CT_Formate-Dh_H"/>
</dbReference>
<sequence>MLDTSPTKTVTFNLNGDDVTVPEGTTIWEAANGRGLVIPHLCHKPAPGYNPDGNCRACMVEVEGERTLVASCIRPASEGMVVKTDTDRAEKSRAMVMELLVADQPEQPHDVSSHFWDMAKLNDVSDSRFPAKEAEKIPLLDDSHIAMRVNLDACINCNLCVRACRDVQVNDVIGMAGRGHTAQVVFDQNDPMGASSCVACGECVQACPTGALMPATVLDDQQQGDSKDYDSETESVCPFCGVGCKVSLKVKDGKVKYVEGINGPANEGRLCVKGRFGFDYIHHPHRLTKPLIRRDDAPAKGLNVDPGNLDTHFREATWEEAMDLAATRLMALREDDPRNVAGFGSAKCTNEEAYLFQKFIRQGFKHNNVDHCTRLCHASSVAALIENVGSGAVTATFNEVENSDVVIIIGANPIENHPVAATYFKQFTKRGGKLIVMDPRGVGMRKFATEMLQFRPGADVSMLNAIMNVIVEEELYDSQYIHTWTENWAAEKEHLSQFTPEAMAPICGIEPDQLRRVARTFAQAKAGLIFWGMGVSQHIHGTDNSRCLISLALMTGNVGKPGAGLHPLRGQNNVQGASDAGLIPMFLPDYQSVMDDDIRAKFNNVWNSEDFSNEKGLTVTEIIDQAYAGNIKGMYIQGENPAMSDPDVNHARAALAKLDLMIVQDIFLTETANYADIILPASALYEKNGTVSNTNRQVQRVRPAVTPPGEAREDWKITVELAQRIGLNWDYTDVSQVFAEMKLTMASLDNITWERLETETITYPSLSETDPGQAIVFGDGFPRADGRARFTPASVIPPDEAPDDEYPMIATTGRQLEHWHTGSMTRRAKVLDAVEPEANCSLNPRTLKLMGIEPGEMIRLTTRRGSIEIMARADRAIAEDMVFIPFAYVEAAANILTNSAIDPFGKIPEFKFSAIRVEKIEDAVAAE</sequence>
<proteinExistence type="inferred from homology"/>
<dbReference type="InterPro" id="IPR017900">
    <property type="entry name" value="4Fe4S_Fe_S_CS"/>
</dbReference>
<feature type="domain" description="4Fe-4S Mo/W bis-MGD-type" evidence="10">
    <location>
        <begin position="230"/>
        <end position="285"/>
    </location>
</feature>
<dbReference type="PROSITE" id="PS00198">
    <property type="entry name" value="4FE4S_FER_1"/>
    <property type="match status" value="1"/>
</dbReference>
<protein>
    <submittedName>
        <fullName evidence="11">Formate dehydrogenase H</fullName>
        <ecNumber evidence="11">1.1.99.33</ecNumber>
    </submittedName>
</protein>
<dbReference type="InterPro" id="IPR006478">
    <property type="entry name" value="Formate_DH_asu"/>
</dbReference>
<dbReference type="EMBL" id="CYUD01000012">
    <property type="protein sequence ID" value="CUK12549.1"/>
    <property type="molecule type" value="Genomic_DNA"/>
</dbReference>
<keyword evidence="12" id="KW-1185">Reference proteome</keyword>
<dbReference type="PROSITE" id="PS00551">
    <property type="entry name" value="MOLYBDOPTERIN_PROK_1"/>
    <property type="match status" value="1"/>
</dbReference>
<dbReference type="GO" id="GO:0015942">
    <property type="term" value="P:formate metabolic process"/>
    <property type="evidence" value="ECO:0007669"/>
    <property type="project" value="InterPro"/>
</dbReference>
<dbReference type="SUPFAM" id="SSF50692">
    <property type="entry name" value="ADC-like"/>
    <property type="match status" value="1"/>
</dbReference>
<dbReference type="InterPro" id="IPR009010">
    <property type="entry name" value="Asp_de-COase-like_dom_sf"/>
</dbReference>
<gene>
    <name evidence="11" type="primary">fdhF</name>
    <name evidence="11" type="ORF">RUE5091_03537</name>
</gene>